<keyword evidence="3" id="KW-1185">Reference proteome</keyword>
<protein>
    <submittedName>
        <fullName evidence="2">Uncharacterized protein</fullName>
    </submittedName>
</protein>
<accession>A0ABU7DH61</accession>
<dbReference type="Proteomes" id="UP001352852">
    <property type="component" value="Unassembled WGS sequence"/>
</dbReference>
<gene>
    <name evidence="2" type="ORF">CHARACLAT_014938</name>
</gene>
<reference evidence="2 3" key="1">
    <citation type="submission" date="2021-06" db="EMBL/GenBank/DDBJ databases">
        <authorList>
            <person name="Palmer J.M."/>
        </authorList>
    </citation>
    <scope>NUCLEOTIDE SEQUENCE [LARGE SCALE GENOMIC DNA]</scope>
    <source>
        <strain evidence="2 3">CL_MEX2019</strain>
        <tissue evidence="2">Muscle</tissue>
    </source>
</reference>
<evidence type="ECO:0000256" key="1">
    <source>
        <dbReference type="SAM" id="MobiDB-lite"/>
    </source>
</evidence>
<sequence>MHLRRRYRADNTDMVPTQTDRNKDRVDCSQADTTPTRHRYSLLDVKEKLLGGGGDIHFACQRLKKRSTRGQQQTTVAENKFPQSFPNPSETAAVLLSATQKETNNESSTAAA</sequence>
<evidence type="ECO:0000313" key="3">
    <source>
        <dbReference type="Proteomes" id="UP001352852"/>
    </source>
</evidence>
<feature type="region of interest" description="Disordered" evidence="1">
    <location>
        <begin position="1"/>
        <end position="32"/>
    </location>
</feature>
<dbReference type="EMBL" id="JAHUTJ010025728">
    <property type="protein sequence ID" value="MED6274297.1"/>
    <property type="molecule type" value="Genomic_DNA"/>
</dbReference>
<name>A0ABU7DH61_9TELE</name>
<organism evidence="2 3">
    <name type="scientific">Characodon lateralis</name>
    <dbReference type="NCBI Taxonomy" id="208331"/>
    <lineage>
        <taxon>Eukaryota</taxon>
        <taxon>Metazoa</taxon>
        <taxon>Chordata</taxon>
        <taxon>Craniata</taxon>
        <taxon>Vertebrata</taxon>
        <taxon>Euteleostomi</taxon>
        <taxon>Actinopterygii</taxon>
        <taxon>Neopterygii</taxon>
        <taxon>Teleostei</taxon>
        <taxon>Neoteleostei</taxon>
        <taxon>Acanthomorphata</taxon>
        <taxon>Ovalentaria</taxon>
        <taxon>Atherinomorphae</taxon>
        <taxon>Cyprinodontiformes</taxon>
        <taxon>Goodeidae</taxon>
        <taxon>Characodon</taxon>
    </lineage>
</organism>
<comment type="caution">
    <text evidence="2">The sequence shown here is derived from an EMBL/GenBank/DDBJ whole genome shotgun (WGS) entry which is preliminary data.</text>
</comment>
<evidence type="ECO:0000313" key="2">
    <source>
        <dbReference type="EMBL" id="MED6274297.1"/>
    </source>
</evidence>
<proteinExistence type="predicted"/>